<dbReference type="InterPro" id="IPR036322">
    <property type="entry name" value="WD40_repeat_dom_sf"/>
</dbReference>
<proteinExistence type="predicted"/>
<dbReference type="InterPro" id="IPR056884">
    <property type="entry name" value="NPHP3-like_N"/>
</dbReference>
<name>A0A2R5GK66_9STRA</name>
<feature type="repeat" description="WD" evidence="4">
    <location>
        <begin position="1139"/>
        <end position="1178"/>
    </location>
</feature>
<feature type="repeat" description="WD" evidence="4">
    <location>
        <begin position="935"/>
        <end position="974"/>
    </location>
</feature>
<evidence type="ECO:0000256" key="5">
    <source>
        <dbReference type="SAM" id="MobiDB-lite"/>
    </source>
</evidence>
<feature type="repeat" description="WD" evidence="4">
    <location>
        <begin position="975"/>
        <end position="1014"/>
    </location>
</feature>
<dbReference type="InterPro" id="IPR019775">
    <property type="entry name" value="WD40_repeat_CS"/>
</dbReference>
<dbReference type="Gene3D" id="3.40.50.10140">
    <property type="entry name" value="Toll/interleukin-1 receptor homology (TIR) domain"/>
    <property type="match status" value="1"/>
</dbReference>
<keyword evidence="1" id="KW-0963">Cytoplasm</keyword>
<reference evidence="7 8" key="1">
    <citation type="submission" date="2017-12" db="EMBL/GenBank/DDBJ databases">
        <title>Sequencing, de novo assembly and annotation of complete genome of a new Thraustochytrid species, strain FCC1311.</title>
        <authorList>
            <person name="Sedici K."/>
            <person name="Godart F."/>
            <person name="Aiese Cigliano R."/>
            <person name="Sanseverino W."/>
            <person name="Barakat M."/>
            <person name="Ortet P."/>
            <person name="Marechal E."/>
            <person name="Cagnac O."/>
            <person name="Amato A."/>
        </authorList>
    </citation>
    <scope>NUCLEOTIDE SEQUENCE [LARGE SCALE GENOMIC DNA]</scope>
</reference>
<dbReference type="SMART" id="SM00320">
    <property type="entry name" value="WD40"/>
    <property type="match status" value="12"/>
</dbReference>
<dbReference type="PANTHER" id="PTHR19849">
    <property type="entry name" value="PHOSPHOLIPASE A-2-ACTIVATING PROTEIN"/>
    <property type="match status" value="1"/>
</dbReference>
<feature type="domain" description="TIR" evidence="6">
    <location>
        <begin position="88"/>
        <end position="231"/>
    </location>
</feature>
<dbReference type="InterPro" id="IPR018391">
    <property type="entry name" value="PQQ_b-propeller_rpt"/>
</dbReference>
<evidence type="ECO:0000256" key="2">
    <source>
        <dbReference type="ARBA" id="ARBA00022574"/>
    </source>
</evidence>
<dbReference type="InParanoid" id="A0A2R5GK66"/>
<keyword evidence="8" id="KW-1185">Reference proteome</keyword>
<dbReference type="InterPro" id="IPR035897">
    <property type="entry name" value="Toll_tir_struct_dom_sf"/>
</dbReference>
<gene>
    <name evidence="7" type="ORF">FCC1311_074882</name>
</gene>
<feature type="repeat" description="WD" evidence="4">
    <location>
        <begin position="1095"/>
        <end position="1134"/>
    </location>
</feature>
<feature type="repeat" description="WD" evidence="4">
    <location>
        <begin position="1055"/>
        <end position="1094"/>
    </location>
</feature>
<sequence length="1402" mass="154837">MADVAAILVSAALQQNEALVEAVARKLPNALIPVIVDETMILQKAWHGAISYYMANELHFDYCDPVSAIVSYLLDQILAKASGAPPIKVFDAFISHEWGVHDTAKELARRLEEKHGLKMWLDAKEVIGAVDESMTHGIEGSKVFLILATKRYMKKVNNGDRRDNCLKEFLHASNQRADRIVVAALEADMTKPATQWTGQFQLALTRQVPVDFLTVSDETVAHLANAIRMRIEAPEASSDLTPLMRDIHPRLNPCSSEVWAKGKAANFTLGTRTWIIDELCEWYRRGESAVFILVGDGGVGKSVIMAELCHRGGALKLADEIKEDLDTREGGKLRRTSSRVRSLWRRSQKERPPIFVAAYHFFRHDQVTTAAPEEALVSIAWQLCLRVSGFASALDRVNLENLRNKSLADIFQAILVDPTDTLGPGQARQVVVFDALDECSKSDELLRKVIRMWKNAMPAWLSLVVSTRPEGEIERGFANNNLDCRVLKLQDEENVRDIRLHIEHLLRDMRDVVEPKDVEECAEILTERSEGLFLWASFLPDTLKRVLREKKKGITLTMTRQTPTEATRKNHRNNKKSNKKKEDELRKNSSKGAGLSVLLTKDDISNKDVFPDGLGGMFQDYFERLRDKMGNEESYQTLLAPIVVAREPLSIEHLSKILDKSEKTTRQIVGDARNLLYQGGDGRVALIHKRMADWLVDDTLSGQLGVDVGQGHHFLAEYCSNAEDAFALRHAIFHCVKYGETQMAFALLNSFAWVQKAISVGDDEAQRRSVIGNLVRDCVELGINFAPESDTPRFLSKAVHALSYDPDELTSQILARFGHESTNPLALSVEPPGSPWLEPLRTTLPHPRDPLQHVLKGHTYHVTSVAIEGEIIASGSRDNTIRIWNATSGEEQHLLKGHTGTINGIAIQGEVIVTGSNDKTVRLWSATSGKNQQILRGHSDTITSVAIDGEVIASGSKDRTIRVWNASSGELQHVLEGHSGEIWSVALENNIIVSGSSDKTVRTWDATSGKNWHSLEGHSAPIYGVAIRGETIVSGSRDNTVRVWNVVSGEEQHVLTGHTNMVSSVAIEENTIVSASQDKTIRIWSAVSGEEQHFLMGHAGTITSVAIQGDTIVSGSDDKTVRVWSTASAGELFEEQHIIERHFSPVTSVAVDGNTIVSGSNDKTVRIWDAQSAKEQHVFSGHTGGVRSVAIEGNTAVSGSSDKTVRIWDVASGDEQHVLRGHADWVHGVAIRGDIVVSGSKDKTVRIWNVTSGKKEHVLEGHFDWVTSVAVERDTVVSGSRDKTVRTWNAISGEGQRVFEGHSSPIRRVSIVGDIIESRSSDSIRFWSVSSGEELDASEARATYGEGYHHVVVERETHVSLSGVVGFTTDHNFVVTARSGSIFVIGDASGMVHILRIDESKP</sequence>
<dbReference type="GO" id="GO:0043130">
    <property type="term" value="F:ubiquitin binding"/>
    <property type="evidence" value="ECO:0007669"/>
    <property type="project" value="TreeGrafter"/>
</dbReference>
<keyword evidence="2 4" id="KW-0853">WD repeat</keyword>
<protein>
    <submittedName>
        <fullName evidence="7">Vegetative incompatibility protein HET-E-1</fullName>
    </submittedName>
</protein>
<comment type="caution">
    <text evidence="7">The sequence shown here is derived from an EMBL/GenBank/DDBJ whole genome shotgun (WGS) entry which is preliminary data.</text>
</comment>
<dbReference type="EMBL" id="BEYU01000094">
    <property type="protein sequence ID" value="GBG31267.1"/>
    <property type="molecule type" value="Genomic_DNA"/>
</dbReference>
<evidence type="ECO:0000256" key="3">
    <source>
        <dbReference type="ARBA" id="ARBA00022737"/>
    </source>
</evidence>
<dbReference type="Gene3D" id="3.40.50.300">
    <property type="entry name" value="P-loop containing nucleotide triphosphate hydrolases"/>
    <property type="match status" value="1"/>
</dbReference>
<dbReference type="PANTHER" id="PTHR19849:SF0">
    <property type="entry name" value="PHOSPHOLIPASE A-2-ACTIVATING PROTEIN"/>
    <property type="match status" value="1"/>
</dbReference>
<feature type="repeat" description="WD" evidence="4">
    <location>
        <begin position="855"/>
        <end position="894"/>
    </location>
</feature>
<dbReference type="PROSITE" id="PS50082">
    <property type="entry name" value="WD_REPEATS_2"/>
    <property type="match status" value="12"/>
</dbReference>
<accession>A0A2R5GK66</accession>
<dbReference type="OrthoDB" id="674604at2759"/>
<dbReference type="GO" id="GO:0005737">
    <property type="term" value="C:cytoplasm"/>
    <property type="evidence" value="ECO:0007669"/>
    <property type="project" value="TreeGrafter"/>
</dbReference>
<dbReference type="GO" id="GO:0043161">
    <property type="term" value="P:proteasome-mediated ubiquitin-dependent protein catabolic process"/>
    <property type="evidence" value="ECO:0007669"/>
    <property type="project" value="TreeGrafter"/>
</dbReference>
<feature type="repeat" description="WD" evidence="4">
    <location>
        <begin position="895"/>
        <end position="934"/>
    </location>
</feature>
<dbReference type="Pfam" id="PF24883">
    <property type="entry name" value="NPHP3_N"/>
    <property type="match status" value="1"/>
</dbReference>
<dbReference type="Pfam" id="PF13676">
    <property type="entry name" value="TIR_2"/>
    <property type="match status" value="1"/>
</dbReference>
<organism evidence="7 8">
    <name type="scientific">Hondaea fermentalgiana</name>
    <dbReference type="NCBI Taxonomy" id="2315210"/>
    <lineage>
        <taxon>Eukaryota</taxon>
        <taxon>Sar</taxon>
        <taxon>Stramenopiles</taxon>
        <taxon>Bigyra</taxon>
        <taxon>Labyrinthulomycetes</taxon>
        <taxon>Thraustochytrida</taxon>
        <taxon>Thraustochytriidae</taxon>
        <taxon>Hondaea</taxon>
    </lineage>
</organism>
<dbReference type="SUPFAM" id="SSF50978">
    <property type="entry name" value="WD40 repeat-like"/>
    <property type="match status" value="2"/>
</dbReference>
<evidence type="ECO:0000313" key="7">
    <source>
        <dbReference type="EMBL" id="GBG31267.1"/>
    </source>
</evidence>
<dbReference type="Pfam" id="PF25047">
    <property type="entry name" value="Beta-prop_TEP1_2nd"/>
    <property type="match status" value="2"/>
</dbReference>
<dbReference type="InterPro" id="IPR027417">
    <property type="entry name" value="P-loop_NTPase"/>
</dbReference>
<feature type="repeat" description="WD" evidence="4">
    <location>
        <begin position="1219"/>
        <end position="1258"/>
    </location>
</feature>
<dbReference type="CDD" id="cd00200">
    <property type="entry name" value="WD40"/>
    <property type="match status" value="2"/>
</dbReference>
<dbReference type="SUPFAM" id="SSF52540">
    <property type="entry name" value="P-loop containing nucleoside triphosphate hydrolases"/>
    <property type="match status" value="1"/>
</dbReference>
<evidence type="ECO:0000256" key="4">
    <source>
        <dbReference type="PROSITE-ProRule" id="PRU00221"/>
    </source>
</evidence>
<dbReference type="InterPro" id="IPR001680">
    <property type="entry name" value="WD40_rpt"/>
</dbReference>
<dbReference type="GO" id="GO:0010992">
    <property type="term" value="P:ubiquitin recycling"/>
    <property type="evidence" value="ECO:0007669"/>
    <property type="project" value="TreeGrafter"/>
</dbReference>
<feature type="region of interest" description="Disordered" evidence="5">
    <location>
        <begin position="557"/>
        <end position="589"/>
    </location>
</feature>
<feature type="compositionally biased region" description="Basic residues" evidence="5">
    <location>
        <begin position="569"/>
        <end position="579"/>
    </location>
</feature>
<keyword evidence="3" id="KW-0677">Repeat</keyword>
<feature type="repeat" description="WD" evidence="4">
    <location>
        <begin position="1259"/>
        <end position="1298"/>
    </location>
</feature>
<feature type="repeat" description="WD" evidence="4">
    <location>
        <begin position="1015"/>
        <end position="1054"/>
    </location>
</feature>
<dbReference type="PROSITE" id="PS00678">
    <property type="entry name" value="WD_REPEATS_1"/>
    <property type="match status" value="7"/>
</dbReference>
<dbReference type="InterPro" id="IPR000157">
    <property type="entry name" value="TIR_dom"/>
</dbReference>
<evidence type="ECO:0000313" key="8">
    <source>
        <dbReference type="Proteomes" id="UP000241890"/>
    </source>
</evidence>
<dbReference type="GO" id="GO:0007165">
    <property type="term" value="P:signal transduction"/>
    <property type="evidence" value="ECO:0007669"/>
    <property type="project" value="InterPro"/>
</dbReference>
<dbReference type="PROSITE" id="PS50104">
    <property type="entry name" value="TIR"/>
    <property type="match status" value="1"/>
</dbReference>
<dbReference type="PRINTS" id="PR00320">
    <property type="entry name" value="GPROTEINBRPT"/>
</dbReference>
<dbReference type="SUPFAM" id="SSF52200">
    <property type="entry name" value="Toll/Interleukin receptor TIR domain"/>
    <property type="match status" value="1"/>
</dbReference>
<evidence type="ECO:0000256" key="1">
    <source>
        <dbReference type="ARBA" id="ARBA00022490"/>
    </source>
</evidence>
<evidence type="ECO:0000259" key="6">
    <source>
        <dbReference type="PROSITE" id="PS50104"/>
    </source>
</evidence>
<dbReference type="InterPro" id="IPR015943">
    <property type="entry name" value="WD40/YVTN_repeat-like_dom_sf"/>
</dbReference>
<dbReference type="PROSITE" id="PS50294">
    <property type="entry name" value="WD_REPEATS_REGION"/>
    <property type="match status" value="11"/>
</dbReference>
<dbReference type="GO" id="GO:0005634">
    <property type="term" value="C:nucleus"/>
    <property type="evidence" value="ECO:0007669"/>
    <property type="project" value="TreeGrafter"/>
</dbReference>
<dbReference type="InterPro" id="IPR020472">
    <property type="entry name" value="WD40_PAC1"/>
</dbReference>
<dbReference type="Proteomes" id="UP000241890">
    <property type="component" value="Unassembled WGS sequence"/>
</dbReference>
<dbReference type="InterPro" id="IPR056829">
    <property type="entry name" value="Beta-prop_TEP1_2nd"/>
</dbReference>
<feature type="repeat" description="WD" evidence="4">
    <location>
        <begin position="1179"/>
        <end position="1218"/>
    </location>
</feature>
<feature type="repeat" description="WD" evidence="4">
    <location>
        <begin position="1299"/>
        <end position="1337"/>
    </location>
</feature>
<dbReference type="SMART" id="SM00564">
    <property type="entry name" value="PQQ"/>
    <property type="match status" value="8"/>
</dbReference>
<dbReference type="Gene3D" id="2.130.10.10">
    <property type="entry name" value="YVTN repeat-like/Quinoprotein amine dehydrogenase"/>
    <property type="match status" value="3"/>
</dbReference>